<evidence type="ECO:0000256" key="1">
    <source>
        <dbReference type="SAM" id="SignalP"/>
    </source>
</evidence>
<proteinExistence type="predicted"/>
<dbReference type="InterPro" id="IPR029058">
    <property type="entry name" value="AB_hydrolase_fold"/>
</dbReference>
<dbReference type="GO" id="GO:0016747">
    <property type="term" value="F:acyltransferase activity, transferring groups other than amino-acyl groups"/>
    <property type="evidence" value="ECO:0007669"/>
    <property type="project" value="TreeGrafter"/>
</dbReference>
<dbReference type="RefSeq" id="WP_010600915.1">
    <property type="nucleotide sequence ID" value="NZ_JAPJUH010000004.1"/>
</dbReference>
<dbReference type="GO" id="GO:0016787">
    <property type="term" value="F:hydrolase activity"/>
    <property type="evidence" value="ECO:0007669"/>
    <property type="project" value="UniProtKB-KW"/>
</dbReference>
<dbReference type="PANTHER" id="PTHR48098">
    <property type="entry name" value="ENTEROCHELIN ESTERASE-RELATED"/>
    <property type="match status" value="1"/>
</dbReference>
<gene>
    <name evidence="2" type="ORF">OQZ29_15125</name>
</gene>
<accession>A0A9X3DJ45</accession>
<keyword evidence="2" id="KW-0378">Hydrolase</keyword>
<sequence>MKKGIFIGLAILIFSLTSEFTFAAIVDTVVTQSKSMKKEIKAVVVKPQLYEGSAKRFPVLYLLHGAGGKYSDWLLNTKDKEAVKKLVDNFKIIVVCPDGGVTSWYFDSPIDPTYQYETYVSKELIDFIDGRYRTINDKTGRAITGLSMGGHGGLYLGFRHQDVYGACGSMSGGVDIRPFPENWNIAKRLGPYNQFPERWEANTVINLTHLLSPNKLAIIFDVGRNDFFYDVNVALHDKLIARNIPHDFTVRPGVHNFEYWENAIAYQMMYFSKFFEKNQK</sequence>
<reference evidence="2" key="1">
    <citation type="submission" date="2022-11" db="EMBL/GenBank/DDBJ databases">
        <authorList>
            <person name="Graham C."/>
            <person name="Newman J.D."/>
        </authorList>
    </citation>
    <scope>NUCLEOTIDE SEQUENCE</scope>
    <source>
        <strain evidence="2">DSM 19486</strain>
    </source>
</reference>
<dbReference type="InterPro" id="IPR000801">
    <property type="entry name" value="Esterase-like"/>
</dbReference>
<keyword evidence="1" id="KW-0732">Signal</keyword>
<feature type="chain" id="PRO_5040875946" evidence="1">
    <location>
        <begin position="24"/>
        <end position="280"/>
    </location>
</feature>
<name>A0A9X3DJ45_9SPHI</name>
<dbReference type="PANTHER" id="PTHR48098:SF1">
    <property type="entry name" value="DIACYLGLYCEROL ACYLTRANSFERASE_MYCOLYLTRANSFERASE AG85A"/>
    <property type="match status" value="1"/>
</dbReference>
<evidence type="ECO:0000313" key="3">
    <source>
        <dbReference type="Proteomes" id="UP001142592"/>
    </source>
</evidence>
<dbReference type="SUPFAM" id="SSF53474">
    <property type="entry name" value="alpha/beta-Hydrolases"/>
    <property type="match status" value="1"/>
</dbReference>
<comment type="caution">
    <text evidence="2">The sequence shown here is derived from an EMBL/GenBank/DDBJ whole genome shotgun (WGS) entry which is preliminary data.</text>
</comment>
<evidence type="ECO:0000313" key="2">
    <source>
        <dbReference type="EMBL" id="MCX3266088.1"/>
    </source>
</evidence>
<dbReference type="Gene3D" id="3.40.50.1820">
    <property type="entry name" value="alpha/beta hydrolase"/>
    <property type="match status" value="1"/>
</dbReference>
<dbReference type="Proteomes" id="UP001142592">
    <property type="component" value="Unassembled WGS sequence"/>
</dbReference>
<keyword evidence="3" id="KW-1185">Reference proteome</keyword>
<organism evidence="2 3">
    <name type="scientific">Pedobacter agri</name>
    <dbReference type="NCBI Taxonomy" id="454586"/>
    <lineage>
        <taxon>Bacteria</taxon>
        <taxon>Pseudomonadati</taxon>
        <taxon>Bacteroidota</taxon>
        <taxon>Sphingobacteriia</taxon>
        <taxon>Sphingobacteriales</taxon>
        <taxon>Sphingobacteriaceae</taxon>
        <taxon>Pedobacter</taxon>
    </lineage>
</organism>
<dbReference type="AlphaFoldDB" id="A0A9X3DJ45"/>
<dbReference type="InterPro" id="IPR050583">
    <property type="entry name" value="Mycobacterial_A85_antigen"/>
</dbReference>
<protein>
    <submittedName>
        <fullName evidence="2">Alpha/beta hydrolase-fold protein</fullName>
    </submittedName>
</protein>
<feature type="signal peptide" evidence="1">
    <location>
        <begin position="1"/>
        <end position="23"/>
    </location>
</feature>
<dbReference type="Pfam" id="PF00756">
    <property type="entry name" value="Esterase"/>
    <property type="match status" value="1"/>
</dbReference>
<dbReference type="EMBL" id="JAPJUH010000004">
    <property type="protein sequence ID" value="MCX3266088.1"/>
    <property type="molecule type" value="Genomic_DNA"/>
</dbReference>